<dbReference type="AlphaFoldDB" id="A0A372MLF8"/>
<dbReference type="NCBIfam" id="NF033517">
    <property type="entry name" value="transpos_IS66"/>
    <property type="match status" value="1"/>
</dbReference>
<feature type="domain" description="Transposase IS66 central" evidence="3">
    <location>
        <begin position="205"/>
        <end position="460"/>
    </location>
</feature>
<evidence type="ECO:0000313" key="5">
    <source>
        <dbReference type="EMBL" id="RFU96010.1"/>
    </source>
</evidence>
<keyword evidence="6" id="KW-1185">Reference proteome</keyword>
<dbReference type="Proteomes" id="UP000264002">
    <property type="component" value="Unassembled WGS sequence"/>
</dbReference>
<dbReference type="PANTHER" id="PTHR33678:SF1">
    <property type="entry name" value="BLL1576 PROTEIN"/>
    <property type="match status" value="1"/>
</dbReference>
<evidence type="ECO:0000256" key="1">
    <source>
        <dbReference type="SAM" id="Coils"/>
    </source>
</evidence>
<feature type="region of interest" description="Disordered" evidence="2">
    <location>
        <begin position="78"/>
        <end position="125"/>
    </location>
</feature>
<reference evidence="6" key="1">
    <citation type="submission" date="2018-08" db="EMBL/GenBank/DDBJ databases">
        <authorList>
            <person name="Grouzdev D.S."/>
            <person name="Krutkina M.S."/>
        </authorList>
    </citation>
    <scope>NUCLEOTIDE SEQUENCE [LARGE SCALE GENOMIC DNA]</scope>
    <source>
        <strain evidence="6">4-11</strain>
    </source>
</reference>
<evidence type="ECO:0000259" key="4">
    <source>
        <dbReference type="Pfam" id="PF20042"/>
    </source>
</evidence>
<dbReference type="InterPro" id="IPR052344">
    <property type="entry name" value="Transposase-related"/>
</dbReference>
<comment type="caution">
    <text evidence="5">The sequence shown here is derived from an EMBL/GenBank/DDBJ whole genome shotgun (WGS) entry which is preliminary data.</text>
</comment>
<dbReference type="PANTHER" id="PTHR33678">
    <property type="entry name" value="BLL1576 PROTEIN"/>
    <property type="match status" value="1"/>
</dbReference>
<evidence type="ECO:0000313" key="6">
    <source>
        <dbReference type="Proteomes" id="UP000264002"/>
    </source>
</evidence>
<sequence>MAPEDTWKKEFERLNRKIDRLSATNEKLVLQGIKQSSQLSELTDQNKTQAQIIDKLSCTIDELKQIIASKDARIAQLEEQKNKNSRNSSKPSSTDFFNKPKPSSINKEGSSSPKKKSGGQKGHEGTTLLLKETPDAVHRCLPSQCAQCQLAGTCSSSFCVIDSRNVVDVRIVSEQSRYDRLQGICPKSGLTVTGNYPQGVNTYLQYGSNLKAMVVSLSSFGMVSVSRICELMEGMCGISVSEGTVCNILSDCAERCNLLVPELKRHVTASDIVHFDETGIRVKGKVHWAHTASTEQVTLISSHPRRGVEGILAGGVLNQFEGVAVHDCWSSYYNEQFNTATHAVCGAHIDRELEGVIQNSKQRWARSMQKLLETLYKTKRELMEQGIGCAPKEMQADFSRQYDRILERAFSRNPFQEPKVKKRGRPKKEKVRNLIERLRDLKDDVLRFFTDFRVPFSNNIGLSSSFIIPHHLPVSPFGTLVHTF</sequence>
<name>A0A372MLF8_9SPIR</name>
<dbReference type="EMBL" id="QUWK01000001">
    <property type="protein sequence ID" value="RFU96010.1"/>
    <property type="molecule type" value="Genomic_DNA"/>
</dbReference>
<feature type="non-terminal residue" evidence="5">
    <location>
        <position position="484"/>
    </location>
</feature>
<gene>
    <name evidence="5" type="ORF">DYP60_00005</name>
</gene>
<protein>
    <submittedName>
        <fullName evidence="5">IS66 family transposase</fullName>
    </submittedName>
</protein>
<keyword evidence="1" id="KW-0175">Coiled coil</keyword>
<dbReference type="Pfam" id="PF20042">
    <property type="entry name" value="DUF6444"/>
    <property type="match status" value="1"/>
</dbReference>
<dbReference type="InterPro" id="IPR045618">
    <property type="entry name" value="DUF6444"/>
</dbReference>
<feature type="domain" description="DUF6444" evidence="4">
    <location>
        <begin position="53"/>
        <end position="126"/>
    </location>
</feature>
<organism evidence="5 6">
    <name type="scientific">Sphaerochaeta halotolerans</name>
    <dbReference type="NCBI Taxonomy" id="2293840"/>
    <lineage>
        <taxon>Bacteria</taxon>
        <taxon>Pseudomonadati</taxon>
        <taxon>Spirochaetota</taxon>
        <taxon>Spirochaetia</taxon>
        <taxon>Spirochaetales</taxon>
        <taxon>Sphaerochaetaceae</taxon>
        <taxon>Sphaerochaeta</taxon>
    </lineage>
</organism>
<dbReference type="InterPro" id="IPR004291">
    <property type="entry name" value="Transposase_IS66_central"/>
</dbReference>
<dbReference type="RefSeq" id="WP_117328828.1">
    <property type="nucleotide sequence ID" value="NZ_QUWK01000001.1"/>
</dbReference>
<accession>A0A372MLF8</accession>
<proteinExistence type="predicted"/>
<reference evidence="5 6" key="2">
    <citation type="submission" date="2018-09" db="EMBL/GenBank/DDBJ databases">
        <title>Genome of Sphaerochaeta halotolerans strain 4-11.</title>
        <authorList>
            <person name="Nazina T.N."/>
            <person name="Sokolova D.S."/>
        </authorList>
    </citation>
    <scope>NUCLEOTIDE SEQUENCE [LARGE SCALE GENOMIC DNA]</scope>
    <source>
        <strain evidence="5 6">4-11</strain>
    </source>
</reference>
<feature type="coiled-coil region" evidence="1">
    <location>
        <begin position="4"/>
        <end position="31"/>
    </location>
</feature>
<evidence type="ECO:0000259" key="3">
    <source>
        <dbReference type="Pfam" id="PF03050"/>
    </source>
</evidence>
<dbReference type="Pfam" id="PF03050">
    <property type="entry name" value="DDE_Tnp_IS66"/>
    <property type="match status" value="1"/>
</dbReference>
<evidence type="ECO:0000256" key="2">
    <source>
        <dbReference type="SAM" id="MobiDB-lite"/>
    </source>
</evidence>